<keyword evidence="3" id="KW-0456">Lyase</keyword>
<evidence type="ECO:0000313" key="4">
    <source>
        <dbReference type="Proteomes" id="UP000028602"/>
    </source>
</evidence>
<evidence type="ECO:0000256" key="1">
    <source>
        <dbReference type="SAM" id="MobiDB-lite"/>
    </source>
</evidence>
<dbReference type="Proteomes" id="UP000028602">
    <property type="component" value="Unassembled WGS sequence"/>
</dbReference>
<feature type="domain" description="VOC" evidence="2">
    <location>
        <begin position="42"/>
        <end position="162"/>
    </location>
</feature>
<evidence type="ECO:0000313" key="3">
    <source>
        <dbReference type="EMBL" id="KFD19057.1"/>
    </source>
</evidence>
<dbReference type="SUPFAM" id="SSF54593">
    <property type="entry name" value="Glyoxalase/Bleomycin resistance protein/Dihydroxybiphenyl dioxygenase"/>
    <property type="match status" value="1"/>
</dbReference>
<dbReference type="InterPro" id="IPR004360">
    <property type="entry name" value="Glyas_Fos-R_dOase_dom"/>
</dbReference>
<reference evidence="3 4" key="1">
    <citation type="submission" date="2014-05" db="EMBL/GenBank/DDBJ databases">
        <title>ATOL: Assembling a taxonomically balanced genome-scale reconstruction of the evolutionary history of the Enterobacteriaceae.</title>
        <authorList>
            <person name="Plunkett G.III."/>
            <person name="Neeno-Eckwall E.C."/>
            <person name="Glasner J.D."/>
            <person name="Perna N.T."/>
        </authorList>
    </citation>
    <scope>NUCLEOTIDE SEQUENCE [LARGE SCALE GENOMIC DNA]</scope>
    <source>
        <strain evidence="3 4">ATCC 33301</strain>
    </source>
</reference>
<accession>A0A085JF11</accession>
<dbReference type="Pfam" id="PF00903">
    <property type="entry name" value="Glyoxalase"/>
    <property type="match status" value="1"/>
</dbReference>
<dbReference type="eggNOG" id="COG0346">
    <property type="taxonomic scope" value="Bacteria"/>
</dbReference>
<dbReference type="PANTHER" id="PTHR35006:SF1">
    <property type="entry name" value="BLL2941 PROTEIN"/>
    <property type="match status" value="1"/>
</dbReference>
<dbReference type="AlphaFoldDB" id="A0A085JF11"/>
<feature type="region of interest" description="Disordered" evidence="1">
    <location>
        <begin position="1"/>
        <end position="26"/>
    </location>
</feature>
<sequence length="165" mass="17810">MARHAIRTQQAVNKGSAGNIADSRGPAISEKTDLTLQETKIMFSHVVVGSDDLQLSKKFYDAIFRFTGIDDAGIDALNRPFYRKGGQRFIVTLPINGQPATPANGGTIGFLLSSAEDVQAWHQAGVKSGGKSAESAPHLRKDGKFIAYLRDPYGNKLCAYAQQAL</sequence>
<name>A0A085JF11_9GAMM</name>
<dbReference type="PANTHER" id="PTHR35006">
    <property type="entry name" value="GLYOXALASE FAMILY PROTEIN (AFU_ORTHOLOGUE AFUA_5G14830)"/>
    <property type="match status" value="1"/>
</dbReference>
<dbReference type="InterPro" id="IPR029068">
    <property type="entry name" value="Glyas_Bleomycin-R_OHBP_Dase"/>
</dbReference>
<proteinExistence type="predicted"/>
<dbReference type="PROSITE" id="PS51819">
    <property type="entry name" value="VOC"/>
    <property type="match status" value="1"/>
</dbReference>
<dbReference type="CDD" id="cd07262">
    <property type="entry name" value="VOC_like"/>
    <property type="match status" value="1"/>
</dbReference>
<dbReference type="EMBL" id="JMPR01000034">
    <property type="protein sequence ID" value="KFD19057.1"/>
    <property type="molecule type" value="Genomic_DNA"/>
</dbReference>
<protein>
    <submittedName>
        <fullName evidence="3">Lactoylglutathione-related lyase</fullName>
    </submittedName>
</protein>
<dbReference type="GO" id="GO:0016829">
    <property type="term" value="F:lyase activity"/>
    <property type="evidence" value="ECO:0007669"/>
    <property type="project" value="UniProtKB-KW"/>
</dbReference>
<gene>
    <name evidence="3" type="ORF">GTPT_1995</name>
</gene>
<keyword evidence="4" id="KW-1185">Reference proteome</keyword>
<evidence type="ECO:0000259" key="2">
    <source>
        <dbReference type="PROSITE" id="PS51819"/>
    </source>
</evidence>
<comment type="caution">
    <text evidence="3">The sequence shown here is derived from an EMBL/GenBank/DDBJ whole genome shotgun (WGS) entry which is preliminary data.</text>
</comment>
<dbReference type="Gene3D" id="3.10.180.10">
    <property type="entry name" value="2,3-Dihydroxybiphenyl 1,2-Dioxygenase, domain 1"/>
    <property type="match status" value="1"/>
</dbReference>
<organism evidence="3 4">
    <name type="scientific">Tatumella ptyseos ATCC 33301</name>
    <dbReference type="NCBI Taxonomy" id="1005995"/>
    <lineage>
        <taxon>Bacteria</taxon>
        <taxon>Pseudomonadati</taxon>
        <taxon>Pseudomonadota</taxon>
        <taxon>Gammaproteobacteria</taxon>
        <taxon>Enterobacterales</taxon>
        <taxon>Erwiniaceae</taxon>
        <taxon>Tatumella</taxon>
    </lineage>
</organism>
<dbReference type="InterPro" id="IPR037523">
    <property type="entry name" value="VOC_core"/>
</dbReference>